<gene>
    <name evidence="1" type="ordered locus">Cyast_0974</name>
</gene>
<dbReference type="Pfam" id="PF01724">
    <property type="entry name" value="DUF29"/>
    <property type="match status" value="1"/>
</dbReference>
<dbReference type="InterPro" id="IPR002636">
    <property type="entry name" value="DUF29"/>
</dbReference>
<dbReference type="Gene3D" id="1.20.1220.20">
    <property type="entry name" value="Uncharcterised protein PF01724"/>
    <property type="match status" value="1"/>
</dbReference>
<dbReference type="eggNOG" id="COG2442">
    <property type="taxonomic scope" value="Bacteria"/>
</dbReference>
<protein>
    <recommendedName>
        <fullName evidence="3">DUF29 domain-containing protein</fullName>
    </recommendedName>
</protein>
<dbReference type="PANTHER" id="PTHR34235:SF3">
    <property type="entry name" value="SLR1203 PROTEIN"/>
    <property type="match status" value="1"/>
</dbReference>
<dbReference type="EMBL" id="CP003940">
    <property type="protein sequence ID" value="AFZ46946.1"/>
    <property type="molecule type" value="Genomic_DNA"/>
</dbReference>
<dbReference type="KEGG" id="csn:Cyast_0974"/>
<proteinExistence type="predicted"/>
<evidence type="ECO:0000313" key="2">
    <source>
        <dbReference type="Proteomes" id="UP000010483"/>
    </source>
</evidence>
<dbReference type="BioCyc" id="CSTA292563:G1353-982-MONOMER"/>
<accession>K9YJ20</accession>
<dbReference type="PANTHER" id="PTHR34235">
    <property type="entry name" value="SLR1203 PROTEIN-RELATED"/>
    <property type="match status" value="1"/>
</dbReference>
<dbReference type="AlphaFoldDB" id="K9YJ20"/>
<organism evidence="1 2">
    <name type="scientific">Cyanobacterium stanieri (strain ATCC 29140 / PCC 7202)</name>
    <dbReference type="NCBI Taxonomy" id="292563"/>
    <lineage>
        <taxon>Bacteria</taxon>
        <taxon>Bacillati</taxon>
        <taxon>Cyanobacteriota</taxon>
        <taxon>Cyanophyceae</taxon>
        <taxon>Oscillatoriophycideae</taxon>
        <taxon>Chroococcales</taxon>
        <taxon>Geminocystaceae</taxon>
        <taxon>Cyanobacterium</taxon>
    </lineage>
</organism>
<evidence type="ECO:0008006" key="3">
    <source>
        <dbReference type="Google" id="ProtNLM"/>
    </source>
</evidence>
<name>K9YJ20_CYASC</name>
<dbReference type="STRING" id="292563.Cyast_0974"/>
<reference evidence="2" key="1">
    <citation type="journal article" date="2013" name="Proc. Natl. Acad. Sci. U.S.A.">
        <title>Improving the coverage of the cyanobacterial phylum using diversity-driven genome sequencing.</title>
        <authorList>
            <person name="Shih P.M."/>
            <person name="Wu D."/>
            <person name="Latifi A."/>
            <person name="Axen S.D."/>
            <person name="Fewer D.P."/>
            <person name="Talla E."/>
            <person name="Calteau A."/>
            <person name="Cai F."/>
            <person name="Tandeau de Marsac N."/>
            <person name="Rippka R."/>
            <person name="Herdman M."/>
            <person name="Sivonen K."/>
            <person name="Coursin T."/>
            <person name="Laurent T."/>
            <person name="Goodwin L."/>
            <person name="Nolan M."/>
            <person name="Davenport K.W."/>
            <person name="Han C.S."/>
            <person name="Rubin E.M."/>
            <person name="Eisen J.A."/>
            <person name="Woyke T."/>
            <person name="Gugger M."/>
            <person name="Kerfeld C.A."/>
        </authorList>
    </citation>
    <scope>NUCLEOTIDE SEQUENCE [LARGE SCALE GENOMIC DNA]</scope>
    <source>
        <strain evidence="2">ATCC 29140 / PCC 7202</strain>
    </source>
</reference>
<evidence type="ECO:0000313" key="1">
    <source>
        <dbReference type="EMBL" id="AFZ46946.1"/>
    </source>
</evidence>
<keyword evidence="2" id="KW-1185">Reference proteome</keyword>
<dbReference type="Proteomes" id="UP000010483">
    <property type="component" value="Chromosome"/>
</dbReference>
<dbReference type="PATRIC" id="fig|292563.3.peg.1023"/>
<sequence>MVTQLKTDHKSLYDTDYNLWVLETVKKLENRDLGSLDWENLIEEVLDLSKRDKRKIKNLLIKLFEHLLKLKYWSDQSQYNRGHWLGEIRNFRQQINDELEDSPSLKPYISDIFIECYHKGRAIASDRSQLPLNVFPENPMATLEQILDENWLPE</sequence>
<dbReference type="HOGENOM" id="CLU_116670_1_0_3"/>